<dbReference type="InterPro" id="IPR017441">
    <property type="entry name" value="Protein_kinase_ATP_BS"/>
</dbReference>
<evidence type="ECO:0000256" key="8">
    <source>
        <dbReference type="ARBA" id="ARBA00022741"/>
    </source>
</evidence>
<dbReference type="GO" id="GO:0001958">
    <property type="term" value="P:endochondral ossification"/>
    <property type="evidence" value="ECO:0007669"/>
    <property type="project" value="Ensembl"/>
</dbReference>
<dbReference type="InterPro" id="IPR011009">
    <property type="entry name" value="Kinase-like_dom_sf"/>
</dbReference>
<dbReference type="InterPro" id="IPR057380">
    <property type="entry name" value="UBA_SIK1/2/3"/>
</dbReference>
<evidence type="ECO:0000256" key="18">
    <source>
        <dbReference type="PROSITE-ProRule" id="PRU10141"/>
    </source>
</evidence>
<evidence type="ECO:0000256" key="7">
    <source>
        <dbReference type="ARBA" id="ARBA00022723"/>
    </source>
</evidence>
<evidence type="ECO:0000256" key="1">
    <source>
        <dbReference type="ARBA" id="ARBA00001946"/>
    </source>
</evidence>
<evidence type="ECO:0000256" key="4">
    <source>
        <dbReference type="ARBA" id="ARBA00022527"/>
    </source>
</evidence>
<dbReference type="SUPFAM" id="SSF56112">
    <property type="entry name" value="Protein kinase-like (PK-like)"/>
    <property type="match status" value="1"/>
</dbReference>
<keyword evidence="4" id="KW-0723">Serine/threonine-protein kinase</keyword>
<comment type="catalytic activity">
    <reaction evidence="12">
        <text>L-threonyl-[protein] + ATP = O-phospho-L-threonyl-[protein] + ADP + H(+)</text>
        <dbReference type="Rhea" id="RHEA:46608"/>
        <dbReference type="Rhea" id="RHEA-COMP:11060"/>
        <dbReference type="Rhea" id="RHEA-COMP:11605"/>
        <dbReference type="ChEBI" id="CHEBI:15378"/>
        <dbReference type="ChEBI" id="CHEBI:30013"/>
        <dbReference type="ChEBI" id="CHEBI:30616"/>
        <dbReference type="ChEBI" id="CHEBI:61977"/>
        <dbReference type="ChEBI" id="CHEBI:456216"/>
        <dbReference type="EC" id="2.7.11.1"/>
    </reaction>
</comment>
<evidence type="ECO:0000259" key="21">
    <source>
        <dbReference type="PROSITE" id="PS50011"/>
    </source>
</evidence>
<keyword evidence="6" id="KW-0808">Transferase</keyword>
<evidence type="ECO:0000256" key="9">
    <source>
        <dbReference type="ARBA" id="ARBA00022777"/>
    </source>
</evidence>
<evidence type="ECO:0000256" key="13">
    <source>
        <dbReference type="ARBA" id="ARBA00048679"/>
    </source>
</evidence>
<dbReference type="PANTHER" id="PTHR24346">
    <property type="entry name" value="MAP/MICROTUBULE AFFINITY-REGULATING KINASE"/>
    <property type="match status" value="1"/>
</dbReference>
<feature type="region of interest" description="Disordered" evidence="20">
    <location>
        <begin position="894"/>
        <end position="945"/>
    </location>
</feature>
<dbReference type="InterPro" id="IPR015940">
    <property type="entry name" value="UBA"/>
</dbReference>
<gene>
    <name evidence="24" type="primary">SIK3</name>
    <name evidence="23" type="ORF">CR201_G0006076</name>
</gene>
<evidence type="ECO:0000313" key="23">
    <source>
        <dbReference type="EMBL" id="PNJ75826.1"/>
    </source>
</evidence>
<feature type="coiled-coil region" evidence="19">
    <location>
        <begin position="641"/>
        <end position="668"/>
    </location>
</feature>
<keyword evidence="10 18" id="KW-0067">ATP-binding</keyword>
<dbReference type="PROSITE" id="PS50011">
    <property type="entry name" value="PROTEIN_KINASE_DOM"/>
    <property type="match status" value="1"/>
</dbReference>
<dbReference type="GO" id="GO:0005524">
    <property type="term" value="F:ATP binding"/>
    <property type="evidence" value="ECO:0007669"/>
    <property type="project" value="UniProtKB-UniRule"/>
</dbReference>
<dbReference type="CDD" id="cd14071">
    <property type="entry name" value="STKc_SIK"/>
    <property type="match status" value="1"/>
</dbReference>
<dbReference type="CTD" id="23387"/>
<sequence>MAAAAASGAGGAAGAGTGGAGPAGRLLPPPAPGSPAAPAAVSPAAGQPRPPAPASRGPMPARIGYYEIDRTIGKGNFAVVKRATHLVTKAKVAIKIIDKTQLDEENLKKIFREVQIMKMLCHPHIIRLYQVMETERMIYLVTEYASGGEIFDHLVAHGRMAEKEARRKFKQIVTAVYFCHCRNIVHRDLKAENLLLDANLNIKIADFGFSNLFTPGQLLKTWCGSPPYAAPELFEGKEYDGPKVDIWSLGVVLYVLVCGALPFDGSTLQNLRARVLSGKFRIPFFMSTECEHLIRHMLVLDPNKRLSMEQICKHKWMKLGDADPNFDRLIAECQQLKEERQVDPLNEDVLLAMEDMGLDKEQTLQSLRSDAYDHYSAIYSLLCDRHKRHKTLRLGALPSMPRALAFQAPVNIQAEQAGTAMNISVPQVQLINPENQIVEPDGTLNLDSDEGEEPSPEALVRYLSMRRHTVGVADPRTEVMEDLQKLLPGFPGVNPQAPFLQVAPNVNFMHNLLPMQNLQPTGQLEYKEQSLLQPPTLQLLNGMGPLGRRASDGGANIQLHAQQLLKRPRGPSPLVTMTPAVPAVTPVDEESSDGEPDQEAVQSSTYKDSNTLHLPTERFSPVRRFSDGAASIQAFKAHLEKMGNNSSIKQLQQECEQLQKMYGGQIDERTLEKTQQQHMLYQQEQHHQILQQQIQDSICPPQPSPPLQAACENQPALLTHQLQRLRIQPSSPPPNHPNNHLFRQPSNSPPPMSSAMIQPHGAASSSQFQGLPSRSAIFQQQPENCSSPPNVALTCLGMQQPAQSQQVTIQVQEPVDMLSNMPGTAAGSSGRGISISPSASQMQMQHRTNLMATLSYGHRPLSKQLSADSAEAHSLNVNRFSPANYDQAHLHPHLFSDQSRGSPSSYSPSTGVGFSPTQALKVPPLDQFPTFPPSAHQQPPHYTTSALQQALLSPTPPDYTRHQQVPHILQGLLSPRHSLTGHSDIRLPPTEFAQLIKRQQQQRQQQQQQQQQQEYQELFRHMNQGDAGSLAPSLGGQSMTERQALSYQNADSYHHHTSPQHLLQIRAQECISQASSATPPHGYAHQPALMHSESMEEDCSCEGAKDGFPDSKSSSTLTKGCHDSPLLLSTGGPGDPESLLGTVSHAQELGIHPYGHQPTAAFSKNKVPSREPVIGNCMDRSSPGQAVELPDHNGLGYPAHPSVHEHHRPRALQRHHTIQNSDDAYVQLDNLPGMSLVAGKALSSARMSDAVLSQSSLMGSQQFQDGENEECGASLGGHEHPDLSDGSQHLNSSCYPSTCITDILLSYKHPEVSFSMEQAGV</sequence>
<dbReference type="RefSeq" id="XP_003777940.2">
    <property type="nucleotide sequence ID" value="XM_003777892.4"/>
</dbReference>
<dbReference type="FunFam" id="3.30.200.20:FF:000003">
    <property type="entry name" value="Non-specific serine/threonine protein kinase"/>
    <property type="match status" value="1"/>
</dbReference>
<dbReference type="InterPro" id="IPR000719">
    <property type="entry name" value="Prot_kinase_dom"/>
</dbReference>
<keyword evidence="11" id="KW-0460">Magnesium</keyword>
<keyword evidence="5" id="KW-0597">Phosphoprotein</keyword>
<feature type="compositionally biased region" description="Polar residues" evidence="20">
    <location>
        <begin position="935"/>
        <end position="945"/>
    </location>
</feature>
<feature type="region of interest" description="Disordered" evidence="20">
    <location>
        <begin position="1099"/>
        <end position="1119"/>
    </location>
</feature>
<evidence type="ECO:0000256" key="11">
    <source>
        <dbReference type="ARBA" id="ARBA00022842"/>
    </source>
</evidence>
<feature type="region of interest" description="Disordered" evidence="20">
    <location>
        <begin position="1"/>
        <end position="59"/>
    </location>
</feature>
<comment type="subunit">
    <text evidence="14">Binds to and is activated by YWHAZ when phosphorylated on Thr-221. Interacts with 14-3-3 proteins. Interacts with HDAC4; this interaction leads to HDAC4 retention in the cytoplasm. Interacts with DEPTOR, MLST8/GbetaL, RICTOR and RPTOR.</text>
</comment>
<evidence type="ECO:0000256" key="16">
    <source>
        <dbReference type="ARBA" id="ARBA00080359"/>
    </source>
</evidence>
<protein>
    <recommendedName>
        <fullName evidence="15">Serine/threonine-protein kinase SIK3</fullName>
        <ecNumber evidence="3">2.7.11.1</ecNumber>
    </recommendedName>
    <alternativeName>
        <fullName evidence="16">Salt-inducible kinase 3</fullName>
    </alternativeName>
    <alternativeName>
        <fullName evidence="17">Serine/threonine-protein kinase QSK</fullName>
    </alternativeName>
</protein>
<feature type="compositionally biased region" description="Polar residues" evidence="20">
    <location>
        <begin position="1256"/>
        <end position="1265"/>
    </location>
</feature>
<keyword evidence="9" id="KW-0418">Kinase</keyword>
<feature type="compositionally biased region" description="Gly residues" evidence="20">
    <location>
        <begin position="8"/>
        <end position="22"/>
    </location>
</feature>
<feature type="compositionally biased region" description="Acidic residues" evidence="20">
    <location>
        <begin position="587"/>
        <end position="598"/>
    </location>
</feature>
<organism evidence="24 25">
    <name type="scientific">Pongo abelii</name>
    <name type="common">Sumatran orangutan</name>
    <name type="synonym">Pongo pygmaeus abelii</name>
    <dbReference type="NCBI Taxonomy" id="9601"/>
    <lineage>
        <taxon>Eukaryota</taxon>
        <taxon>Metazoa</taxon>
        <taxon>Chordata</taxon>
        <taxon>Craniata</taxon>
        <taxon>Vertebrata</taxon>
        <taxon>Euteleostomi</taxon>
        <taxon>Mammalia</taxon>
        <taxon>Eutheria</taxon>
        <taxon>Euarchontoglires</taxon>
        <taxon>Primates</taxon>
        <taxon>Haplorrhini</taxon>
        <taxon>Catarrhini</taxon>
        <taxon>Hominidae</taxon>
        <taxon>Pongo</taxon>
    </lineage>
</organism>
<feature type="compositionally biased region" description="Polar residues" evidence="20">
    <location>
        <begin position="600"/>
        <end position="613"/>
    </location>
</feature>
<comment type="similarity">
    <text evidence="2">Belongs to the protein kinase superfamily. CAMK Ser/Thr protein kinase family. SNF1 subfamily.</text>
</comment>
<dbReference type="GO" id="GO:0000226">
    <property type="term" value="P:microtubule cytoskeleton organization"/>
    <property type="evidence" value="ECO:0007669"/>
    <property type="project" value="TreeGrafter"/>
</dbReference>
<proteinExistence type="inferred from homology"/>
<feature type="region of interest" description="Disordered" evidence="20">
    <location>
        <begin position="727"/>
        <end position="772"/>
    </location>
</feature>
<feature type="region of interest" description="Disordered" evidence="20">
    <location>
        <begin position="1172"/>
        <end position="1210"/>
    </location>
</feature>
<dbReference type="CDD" id="cd14410">
    <property type="entry name" value="UBA_SIK3"/>
    <property type="match status" value="1"/>
</dbReference>
<dbReference type="OMA" id="HRYIYKD"/>
<dbReference type="GO" id="GO:0005737">
    <property type="term" value="C:cytoplasm"/>
    <property type="evidence" value="ECO:0007669"/>
    <property type="project" value="Ensembl"/>
</dbReference>
<dbReference type="InterPro" id="IPR034672">
    <property type="entry name" value="SIK"/>
</dbReference>
<dbReference type="PROSITE" id="PS00108">
    <property type="entry name" value="PROTEIN_KINASE_ST"/>
    <property type="match status" value="1"/>
</dbReference>
<dbReference type="EC" id="2.7.11.1" evidence="3"/>
<accession>A0A2J8X1H0</accession>
<feature type="region of interest" description="Disordered" evidence="20">
    <location>
        <begin position="1256"/>
        <end position="1288"/>
    </location>
</feature>
<feature type="domain" description="Protein kinase" evidence="21">
    <location>
        <begin position="66"/>
        <end position="317"/>
    </location>
</feature>
<evidence type="ECO:0000256" key="6">
    <source>
        <dbReference type="ARBA" id="ARBA00022679"/>
    </source>
</evidence>
<feature type="domain" description="UBA" evidence="22">
    <location>
        <begin position="344"/>
        <end position="384"/>
    </location>
</feature>
<feature type="binding site" evidence="18">
    <location>
        <position position="95"/>
    </location>
    <ligand>
        <name>ATP</name>
        <dbReference type="ChEBI" id="CHEBI:30616"/>
    </ligand>
</feature>
<evidence type="ECO:0000313" key="24">
    <source>
        <dbReference type="Ensembl" id="ENSPPYP00000004474.2"/>
    </source>
</evidence>
<evidence type="ECO:0000256" key="15">
    <source>
        <dbReference type="ARBA" id="ARBA00073904"/>
    </source>
</evidence>
<evidence type="ECO:0000256" key="3">
    <source>
        <dbReference type="ARBA" id="ARBA00012513"/>
    </source>
</evidence>
<keyword evidence="8 18" id="KW-0547">Nucleotide-binding</keyword>
<evidence type="ECO:0000313" key="25">
    <source>
        <dbReference type="Proteomes" id="UP000001595"/>
    </source>
</evidence>
<feature type="compositionally biased region" description="Low complexity" evidence="20">
    <location>
        <begin position="896"/>
        <end position="909"/>
    </location>
</feature>
<comment type="cofactor">
    <cofactor evidence="1">
        <name>Mg(2+)</name>
        <dbReference type="ChEBI" id="CHEBI:18420"/>
    </cofactor>
</comment>
<keyword evidence="25" id="KW-1185">Reference proteome</keyword>
<dbReference type="GeneTree" id="ENSGT00940000157259"/>
<dbReference type="Pfam" id="PF00069">
    <property type="entry name" value="Pkinase"/>
    <property type="match status" value="1"/>
</dbReference>
<dbReference type="Pfam" id="PF23312">
    <property type="entry name" value="UBA_SIK3"/>
    <property type="match status" value="1"/>
</dbReference>
<dbReference type="PROSITE" id="PS00107">
    <property type="entry name" value="PROTEIN_KINASE_ATP"/>
    <property type="match status" value="1"/>
</dbReference>
<dbReference type="GO" id="GO:0060351">
    <property type="term" value="P:cartilage development involved in endochondral bone morphogenesis"/>
    <property type="evidence" value="ECO:0007669"/>
    <property type="project" value="Ensembl"/>
</dbReference>
<accession>H2NFE1</accession>
<reference evidence="24 25" key="1">
    <citation type="submission" date="2008-02" db="EMBL/GenBank/DDBJ databases">
        <title>A 6x draft sequence assembly of the Pongo pygmaeus abelii genome.</title>
        <authorList>
            <person name="Wilson R.K."/>
            <person name="Mardis E."/>
        </authorList>
    </citation>
    <scope>NUCLEOTIDE SEQUENCE [LARGE SCALE GENOMIC DNA]</scope>
</reference>
<name>H2NFE1_PONAB</name>
<dbReference type="GeneID" id="100455443"/>
<dbReference type="GO" id="GO:0050321">
    <property type="term" value="F:tau-protein kinase activity"/>
    <property type="evidence" value="ECO:0007669"/>
    <property type="project" value="TreeGrafter"/>
</dbReference>
<evidence type="ECO:0000256" key="10">
    <source>
        <dbReference type="ARBA" id="ARBA00022840"/>
    </source>
</evidence>
<dbReference type="GO" id="GO:0035108">
    <property type="term" value="P:limb morphogenesis"/>
    <property type="evidence" value="ECO:0007669"/>
    <property type="project" value="Ensembl"/>
</dbReference>
<evidence type="ECO:0000256" key="17">
    <source>
        <dbReference type="ARBA" id="ARBA00080710"/>
    </source>
</evidence>
<dbReference type="AlphaFoldDB" id="H2NFE1"/>
<dbReference type="SMART" id="SM00220">
    <property type="entry name" value="S_TKc"/>
    <property type="match status" value="1"/>
</dbReference>
<keyword evidence="7" id="KW-0479">Metal-binding</keyword>
<dbReference type="GO" id="GO:0035264">
    <property type="term" value="P:multicellular organism growth"/>
    <property type="evidence" value="ECO:0007669"/>
    <property type="project" value="Ensembl"/>
</dbReference>
<comment type="catalytic activity">
    <reaction evidence="13">
        <text>L-seryl-[protein] + ATP = O-phospho-L-seryl-[protein] + ADP + H(+)</text>
        <dbReference type="Rhea" id="RHEA:17989"/>
        <dbReference type="Rhea" id="RHEA-COMP:9863"/>
        <dbReference type="Rhea" id="RHEA-COMP:11604"/>
        <dbReference type="ChEBI" id="CHEBI:15378"/>
        <dbReference type="ChEBI" id="CHEBI:29999"/>
        <dbReference type="ChEBI" id="CHEBI:30616"/>
        <dbReference type="ChEBI" id="CHEBI:83421"/>
        <dbReference type="ChEBI" id="CHEBI:456216"/>
        <dbReference type="EC" id="2.7.11.1"/>
    </reaction>
</comment>
<feature type="region of interest" description="Disordered" evidence="20">
    <location>
        <begin position="585"/>
        <end position="614"/>
    </location>
</feature>
<reference evidence="23" key="2">
    <citation type="submission" date="2017-12" db="EMBL/GenBank/DDBJ databases">
        <title>High-resolution comparative analysis of great ape genomes.</title>
        <authorList>
            <person name="Pollen A."/>
            <person name="Hastie A."/>
            <person name="Hormozdiari F."/>
            <person name="Dougherty M."/>
            <person name="Liu R."/>
            <person name="Chaisson M."/>
            <person name="Hoppe E."/>
            <person name="Hill C."/>
            <person name="Pang A."/>
            <person name="Hillier L."/>
            <person name="Baker C."/>
            <person name="Armstrong J."/>
            <person name="Shendure J."/>
            <person name="Paten B."/>
            <person name="Wilson R."/>
            <person name="Chao H."/>
            <person name="Schneider V."/>
            <person name="Ventura M."/>
            <person name="Kronenberg Z."/>
            <person name="Murali S."/>
            <person name="Gordon D."/>
            <person name="Cantsilieris S."/>
            <person name="Munson K."/>
            <person name="Nelson B."/>
            <person name="Raja A."/>
            <person name="Underwood J."/>
            <person name="Diekhans M."/>
            <person name="Fiddes I."/>
            <person name="Haussler D."/>
            <person name="Eichler E."/>
        </authorList>
    </citation>
    <scope>NUCLEOTIDE SEQUENCE [LARGE SCALE GENOMIC DNA]</scope>
    <source>
        <strain evidence="23">Susie</strain>
    </source>
</reference>
<keyword evidence="19" id="KW-0175">Coiled coil</keyword>
<dbReference type="FunFam" id="1.10.510.10:FF:000156">
    <property type="entry name" value="Serine/threonine-protein kinase SIK3 homolog"/>
    <property type="match status" value="1"/>
</dbReference>
<evidence type="ECO:0000259" key="22">
    <source>
        <dbReference type="PROSITE" id="PS50030"/>
    </source>
</evidence>
<evidence type="ECO:0000256" key="20">
    <source>
        <dbReference type="SAM" id="MobiDB-lite"/>
    </source>
</evidence>
<dbReference type="PROSITE" id="PS50030">
    <property type="entry name" value="UBA"/>
    <property type="match status" value="1"/>
</dbReference>
<dbReference type="EMBL" id="NDHI03003374">
    <property type="protein sequence ID" value="PNJ75826.1"/>
    <property type="molecule type" value="Genomic_DNA"/>
</dbReference>
<dbReference type="GO" id="GO:0035556">
    <property type="term" value="P:intracellular signal transduction"/>
    <property type="evidence" value="ECO:0007669"/>
    <property type="project" value="TreeGrafter"/>
</dbReference>
<feature type="compositionally biased region" description="Polar residues" evidence="20">
    <location>
        <begin position="763"/>
        <end position="772"/>
    </location>
</feature>
<evidence type="ECO:0000256" key="5">
    <source>
        <dbReference type="ARBA" id="ARBA00022553"/>
    </source>
</evidence>
<dbReference type="Proteomes" id="UP000001595">
    <property type="component" value="Chromosome 11"/>
</dbReference>
<reference evidence="24" key="3">
    <citation type="submission" date="2025-05" db="UniProtKB">
        <authorList>
            <consortium name="Ensembl"/>
        </authorList>
    </citation>
    <scope>IDENTIFICATION</scope>
</reference>
<dbReference type="PANTHER" id="PTHR24346:SF42">
    <property type="entry name" value="SERINE_THREONINE-PROTEIN KINASE SIK3"/>
    <property type="match status" value="1"/>
</dbReference>
<dbReference type="Ensembl" id="ENSPPYT00000004650.2">
    <property type="protein sequence ID" value="ENSPPYP00000004474.2"/>
    <property type="gene ID" value="ENSPPYG00000003905.3"/>
</dbReference>
<evidence type="ECO:0000256" key="2">
    <source>
        <dbReference type="ARBA" id="ARBA00006234"/>
    </source>
</evidence>
<evidence type="ECO:0000256" key="14">
    <source>
        <dbReference type="ARBA" id="ARBA00063881"/>
    </source>
</evidence>
<dbReference type="GO" id="GO:0032880">
    <property type="term" value="P:regulation of protein localization"/>
    <property type="evidence" value="ECO:0007669"/>
    <property type="project" value="Ensembl"/>
</dbReference>
<dbReference type="Gene3D" id="1.10.510.10">
    <property type="entry name" value="Transferase(Phosphotransferase) domain 1"/>
    <property type="match status" value="1"/>
</dbReference>
<feature type="compositionally biased region" description="Low complexity" evidence="20">
    <location>
        <begin position="36"/>
        <end position="47"/>
    </location>
</feature>
<dbReference type="InterPro" id="IPR008271">
    <property type="entry name" value="Ser/Thr_kinase_AS"/>
</dbReference>
<evidence type="ECO:0000256" key="19">
    <source>
        <dbReference type="SAM" id="Coils"/>
    </source>
</evidence>
<evidence type="ECO:0000256" key="12">
    <source>
        <dbReference type="ARBA" id="ARBA00047899"/>
    </source>
</evidence>
<dbReference type="GO" id="GO:0046872">
    <property type="term" value="F:metal ion binding"/>
    <property type="evidence" value="ECO:0007669"/>
    <property type="project" value="UniProtKB-KW"/>
</dbReference>